<dbReference type="AlphaFoldDB" id="A0A515CW64"/>
<evidence type="ECO:0008006" key="3">
    <source>
        <dbReference type="Google" id="ProtNLM"/>
    </source>
</evidence>
<dbReference type="Gene3D" id="1.10.3790.10">
    <property type="entry name" value="NinB"/>
    <property type="match status" value="1"/>
</dbReference>
<dbReference type="RefSeq" id="WP_142815331.1">
    <property type="nucleotide sequence ID" value="NZ_CP033893.1"/>
</dbReference>
<name>A0A515CW64_SERLI</name>
<gene>
    <name evidence="1" type="ORF">EGO53_11615</name>
</gene>
<evidence type="ECO:0000313" key="2">
    <source>
        <dbReference type="Proteomes" id="UP000317572"/>
    </source>
</evidence>
<organism evidence="1 2">
    <name type="scientific">Serratia liquefaciens</name>
    <dbReference type="NCBI Taxonomy" id="614"/>
    <lineage>
        <taxon>Bacteria</taxon>
        <taxon>Pseudomonadati</taxon>
        <taxon>Pseudomonadota</taxon>
        <taxon>Gammaproteobacteria</taxon>
        <taxon>Enterobacterales</taxon>
        <taxon>Yersiniaceae</taxon>
        <taxon>Serratia</taxon>
    </lineage>
</organism>
<sequence>MDDFCLHETTKAQLWPVLKELVASGKRYRVSIVEWREKRTLSQNALMWKWNGEVAAQLTLTGKGKFDQDYVHEYLKDLYCPPKPITVMGETRHVKSTKLLDTGEMTRYMEQIDMWAHRSGLRLTIPAHCEYRQLQEAQSA</sequence>
<proteinExistence type="predicted"/>
<reference evidence="1 2" key="1">
    <citation type="submission" date="2018-11" db="EMBL/GenBank/DDBJ databases">
        <title>The first complete genome of Serratia liquefaciens isolated from metalophyte plant revel distinctness adaptive mechanisms in an extreme habitat.</title>
        <authorList>
            <person name="Caneschi W.L."/>
            <person name="Sanchez A.B."/>
            <person name="Felestrino E.B."/>
            <person name="Assis R.A.B."/>
            <person name="Lemes C.G.C."/>
            <person name="Cordeiro I.F."/>
            <person name="Fonseca N.P."/>
            <person name="Villa M."/>
            <person name="Vieira I.T."/>
            <person name="Moraes L.A."/>
            <person name="Kamino L.H.Y."/>
            <person name="do Carmo F."/>
            <person name="Garcia C.M."/>
            <person name="Almeida N.F."/>
            <person name="Silva R.S."/>
            <person name="Ferro J.A."/>
            <person name="Ferro M.I.T."/>
            <person name="Varani A.M."/>
            <person name="Ferreira R.M."/>
            <person name="dos Santos V.L."/>
            <person name="Silva U.C."/>
            <person name="Setubal J.C."/>
            <person name="Moreira L.M."/>
        </authorList>
    </citation>
    <scope>NUCLEOTIDE SEQUENCE [LARGE SCALE GENOMIC DNA]</scope>
    <source>
        <strain evidence="1 2">FG3</strain>
    </source>
</reference>
<protein>
    <recommendedName>
        <fullName evidence="3">NinB protein</fullName>
    </recommendedName>
</protein>
<dbReference type="SUPFAM" id="SSF103370">
    <property type="entry name" value="NinB"/>
    <property type="match status" value="1"/>
</dbReference>
<accession>A0A515CW64</accession>
<dbReference type="EMBL" id="CP033893">
    <property type="protein sequence ID" value="QDL32401.1"/>
    <property type="molecule type" value="Genomic_DNA"/>
</dbReference>
<dbReference type="Proteomes" id="UP000317572">
    <property type="component" value="Chromosome"/>
</dbReference>
<dbReference type="InterPro" id="IPR036619">
    <property type="entry name" value="NinB_sf"/>
</dbReference>
<evidence type="ECO:0000313" key="1">
    <source>
        <dbReference type="EMBL" id="QDL32401.1"/>
    </source>
</evidence>